<gene>
    <name evidence="1" type="ORF">PsorP6_006060</name>
</gene>
<name>A0ACC0W3Q3_9STRA</name>
<comment type="caution">
    <text evidence="1">The sequence shown here is derived from an EMBL/GenBank/DDBJ whole genome shotgun (WGS) entry which is preliminary data.</text>
</comment>
<sequence>MVNIAFHVMYNGQLGVCSRRRFSDTHASEDILVLSASGRHTSSPAVARVSLEFWSVGKLPRILEASRATADPIKTLAVVQLNALVVHLDEIPPSVLTIATATVNK</sequence>
<evidence type="ECO:0000313" key="1">
    <source>
        <dbReference type="EMBL" id="KAI9912336.1"/>
    </source>
</evidence>
<accession>A0ACC0W3Q3</accession>
<organism evidence="1 2">
    <name type="scientific">Peronosclerospora sorghi</name>
    <dbReference type="NCBI Taxonomy" id="230839"/>
    <lineage>
        <taxon>Eukaryota</taxon>
        <taxon>Sar</taxon>
        <taxon>Stramenopiles</taxon>
        <taxon>Oomycota</taxon>
        <taxon>Peronosporomycetes</taxon>
        <taxon>Peronosporales</taxon>
        <taxon>Peronosporaceae</taxon>
        <taxon>Peronosclerospora</taxon>
    </lineage>
</organism>
<dbReference type="EMBL" id="CM047583">
    <property type="protein sequence ID" value="KAI9912336.1"/>
    <property type="molecule type" value="Genomic_DNA"/>
</dbReference>
<dbReference type="Proteomes" id="UP001163321">
    <property type="component" value="Chromosome 4"/>
</dbReference>
<evidence type="ECO:0000313" key="2">
    <source>
        <dbReference type="Proteomes" id="UP001163321"/>
    </source>
</evidence>
<keyword evidence="2" id="KW-1185">Reference proteome</keyword>
<proteinExistence type="predicted"/>
<protein>
    <submittedName>
        <fullName evidence="1">Uncharacterized protein</fullName>
    </submittedName>
</protein>
<reference evidence="1 2" key="1">
    <citation type="journal article" date="2022" name="bioRxiv">
        <title>The genome of the oomycete Peronosclerospora sorghi, a cosmopolitan pathogen of maize and sorghum, is inflated with dispersed pseudogenes.</title>
        <authorList>
            <person name="Fletcher K."/>
            <person name="Martin F."/>
            <person name="Isakeit T."/>
            <person name="Cavanaugh K."/>
            <person name="Magill C."/>
            <person name="Michelmore R."/>
        </authorList>
    </citation>
    <scope>NUCLEOTIDE SEQUENCE [LARGE SCALE GENOMIC DNA]</scope>
    <source>
        <strain evidence="1">P6</strain>
    </source>
</reference>